<accession>A0A5B7EFU8</accession>
<dbReference type="OrthoDB" id="2019940at2759"/>
<gene>
    <name evidence="2" type="ORF">E2C01_026391</name>
</gene>
<name>A0A5B7EFU8_PORTR</name>
<sequence length="68" mass="7436">MHPTHRSPSLPNFSRLCPGNSPWRSTRDTASISKCLGTASIHTSKKHNLQMQTATVTVHSVAIVLVEN</sequence>
<feature type="region of interest" description="Disordered" evidence="1">
    <location>
        <begin position="1"/>
        <end position="26"/>
    </location>
</feature>
<evidence type="ECO:0000313" key="2">
    <source>
        <dbReference type="EMBL" id="MPC33052.1"/>
    </source>
</evidence>
<keyword evidence="3" id="KW-1185">Reference proteome</keyword>
<dbReference type="EMBL" id="VSRR010002750">
    <property type="protein sequence ID" value="MPC33052.1"/>
    <property type="molecule type" value="Genomic_DNA"/>
</dbReference>
<protein>
    <submittedName>
        <fullName evidence="2">Uncharacterized protein</fullName>
    </submittedName>
</protein>
<evidence type="ECO:0000256" key="1">
    <source>
        <dbReference type="SAM" id="MobiDB-lite"/>
    </source>
</evidence>
<dbReference type="AlphaFoldDB" id="A0A5B7EFU8"/>
<organism evidence="2 3">
    <name type="scientific">Portunus trituberculatus</name>
    <name type="common">Swimming crab</name>
    <name type="synonym">Neptunus trituberculatus</name>
    <dbReference type="NCBI Taxonomy" id="210409"/>
    <lineage>
        <taxon>Eukaryota</taxon>
        <taxon>Metazoa</taxon>
        <taxon>Ecdysozoa</taxon>
        <taxon>Arthropoda</taxon>
        <taxon>Crustacea</taxon>
        <taxon>Multicrustacea</taxon>
        <taxon>Malacostraca</taxon>
        <taxon>Eumalacostraca</taxon>
        <taxon>Eucarida</taxon>
        <taxon>Decapoda</taxon>
        <taxon>Pleocyemata</taxon>
        <taxon>Brachyura</taxon>
        <taxon>Eubrachyura</taxon>
        <taxon>Portunoidea</taxon>
        <taxon>Portunidae</taxon>
        <taxon>Portuninae</taxon>
        <taxon>Portunus</taxon>
    </lineage>
</organism>
<proteinExistence type="predicted"/>
<evidence type="ECO:0000313" key="3">
    <source>
        <dbReference type="Proteomes" id="UP000324222"/>
    </source>
</evidence>
<reference evidence="2 3" key="1">
    <citation type="submission" date="2019-05" db="EMBL/GenBank/DDBJ databases">
        <title>Another draft genome of Portunus trituberculatus and its Hox gene families provides insights of decapod evolution.</title>
        <authorList>
            <person name="Jeong J.-H."/>
            <person name="Song I."/>
            <person name="Kim S."/>
            <person name="Choi T."/>
            <person name="Kim D."/>
            <person name="Ryu S."/>
            <person name="Kim W."/>
        </authorList>
    </citation>
    <scope>NUCLEOTIDE SEQUENCE [LARGE SCALE GENOMIC DNA]</scope>
    <source>
        <tissue evidence="2">Muscle</tissue>
    </source>
</reference>
<feature type="compositionally biased region" description="Polar residues" evidence="1">
    <location>
        <begin position="1"/>
        <end position="12"/>
    </location>
</feature>
<dbReference type="Proteomes" id="UP000324222">
    <property type="component" value="Unassembled WGS sequence"/>
</dbReference>
<comment type="caution">
    <text evidence="2">The sequence shown here is derived from an EMBL/GenBank/DDBJ whole genome shotgun (WGS) entry which is preliminary data.</text>
</comment>